<dbReference type="InterPro" id="IPR020549">
    <property type="entry name" value="YbeY_CS"/>
</dbReference>
<dbReference type="GO" id="GO:0004222">
    <property type="term" value="F:metalloendopeptidase activity"/>
    <property type="evidence" value="ECO:0007669"/>
    <property type="project" value="InterPro"/>
</dbReference>
<dbReference type="SUPFAM" id="SSF55486">
    <property type="entry name" value="Metalloproteases ('zincins'), catalytic domain"/>
    <property type="match status" value="1"/>
</dbReference>
<evidence type="ECO:0000256" key="5">
    <source>
        <dbReference type="ARBA" id="ARBA00022759"/>
    </source>
</evidence>
<evidence type="ECO:0000256" key="2">
    <source>
        <dbReference type="ARBA" id="ARBA00010875"/>
    </source>
</evidence>
<dbReference type="InterPro" id="IPR023091">
    <property type="entry name" value="MetalPrtase_cat_dom_sf_prd"/>
</dbReference>
<evidence type="ECO:0000256" key="6">
    <source>
        <dbReference type="ARBA" id="ARBA00022801"/>
    </source>
</evidence>
<sequence length="100" mass="11721">TPEYIQDLNKQYRDIDAPTDVLSFKITEDGSKAEIYICPKYVYLSFQGEEFEEEILRLIIHGTLHILGYDHRESLNDSPSEEMFVIQEDLLLKYKKICSS</sequence>
<comment type="caution">
    <text evidence="8">The sequence shown here is derived from an EMBL/GenBank/DDBJ whole genome shotgun (WGS) entry which is preliminary data.</text>
</comment>
<name>A0A0G0BA58_9BACT</name>
<evidence type="ECO:0000313" key="9">
    <source>
        <dbReference type="Proteomes" id="UP000033866"/>
    </source>
</evidence>
<feature type="non-terminal residue" evidence="8">
    <location>
        <position position="1"/>
    </location>
</feature>
<proteinExistence type="inferred from homology"/>
<dbReference type="AlphaFoldDB" id="A0A0G0BA58"/>
<dbReference type="PANTHER" id="PTHR46986:SF1">
    <property type="entry name" value="ENDORIBONUCLEASE YBEY, CHLOROPLASTIC"/>
    <property type="match status" value="1"/>
</dbReference>
<dbReference type="PATRIC" id="fig|1619093.3.peg.16"/>
<evidence type="ECO:0000256" key="7">
    <source>
        <dbReference type="ARBA" id="ARBA00022833"/>
    </source>
</evidence>
<evidence type="ECO:0000256" key="3">
    <source>
        <dbReference type="ARBA" id="ARBA00022722"/>
    </source>
</evidence>
<comment type="similarity">
    <text evidence="2">Belongs to the endoribonuclease YbeY family.</text>
</comment>
<evidence type="ECO:0000256" key="4">
    <source>
        <dbReference type="ARBA" id="ARBA00022723"/>
    </source>
</evidence>
<reference evidence="8 9" key="1">
    <citation type="journal article" date="2015" name="Nature">
        <title>rRNA introns, odd ribosomes, and small enigmatic genomes across a large radiation of phyla.</title>
        <authorList>
            <person name="Brown C.T."/>
            <person name="Hug L.A."/>
            <person name="Thomas B.C."/>
            <person name="Sharon I."/>
            <person name="Castelle C.J."/>
            <person name="Singh A."/>
            <person name="Wilkins M.J."/>
            <person name="Williams K.H."/>
            <person name="Banfield J.F."/>
        </authorList>
    </citation>
    <scope>NUCLEOTIDE SEQUENCE [LARGE SCALE GENOMIC DNA]</scope>
</reference>
<keyword evidence="6" id="KW-0378">Hydrolase</keyword>
<dbReference type="EMBL" id="LBPV01000002">
    <property type="protein sequence ID" value="KKP66219.1"/>
    <property type="molecule type" value="Genomic_DNA"/>
</dbReference>
<evidence type="ECO:0000313" key="8">
    <source>
        <dbReference type="EMBL" id="KKP66219.1"/>
    </source>
</evidence>
<accession>A0A0G0BA58</accession>
<keyword evidence="3" id="KW-0540">Nuclease</keyword>
<dbReference type="Proteomes" id="UP000033866">
    <property type="component" value="Unassembled WGS sequence"/>
</dbReference>
<keyword evidence="5" id="KW-0255">Endonuclease</keyword>
<organism evidence="8 9">
    <name type="scientific">candidate division WS6 bacterium GW2011_GWE1_34_7</name>
    <dbReference type="NCBI Taxonomy" id="1619093"/>
    <lineage>
        <taxon>Bacteria</taxon>
        <taxon>Candidatus Dojkabacteria</taxon>
    </lineage>
</organism>
<dbReference type="InterPro" id="IPR002036">
    <property type="entry name" value="YbeY"/>
</dbReference>
<dbReference type="PROSITE" id="PS01306">
    <property type="entry name" value="UPF0054"/>
    <property type="match status" value="1"/>
</dbReference>
<dbReference type="GO" id="GO:0004519">
    <property type="term" value="F:endonuclease activity"/>
    <property type="evidence" value="ECO:0007669"/>
    <property type="project" value="UniProtKB-KW"/>
</dbReference>
<keyword evidence="4" id="KW-0479">Metal-binding</keyword>
<dbReference type="Pfam" id="PF02130">
    <property type="entry name" value="YbeY"/>
    <property type="match status" value="1"/>
</dbReference>
<comment type="cofactor">
    <cofactor evidence="1">
        <name>Zn(2+)</name>
        <dbReference type="ChEBI" id="CHEBI:29105"/>
    </cofactor>
</comment>
<dbReference type="Gene3D" id="3.40.390.30">
    <property type="entry name" value="Metalloproteases ('zincins'), catalytic domain"/>
    <property type="match status" value="1"/>
</dbReference>
<keyword evidence="7" id="KW-0862">Zinc</keyword>
<protein>
    <submittedName>
        <fullName evidence="8">Putative rRNA maturation factor</fullName>
    </submittedName>
</protein>
<dbReference type="PANTHER" id="PTHR46986">
    <property type="entry name" value="ENDORIBONUCLEASE YBEY, CHLOROPLASTIC"/>
    <property type="match status" value="1"/>
</dbReference>
<gene>
    <name evidence="8" type="ORF">UR61_C0002G0001</name>
</gene>
<dbReference type="GO" id="GO:0046872">
    <property type="term" value="F:metal ion binding"/>
    <property type="evidence" value="ECO:0007669"/>
    <property type="project" value="UniProtKB-KW"/>
</dbReference>
<dbReference type="GO" id="GO:0006364">
    <property type="term" value="P:rRNA processing"/>
    <property type="evidence" value="ECO:0007669"/>
    <property type="project" value="InterPro"/>
</dbReference>
<dbReference type="NCBIfam" id="TIGR00043">
    <property type="entry name" value="rRNA maturation RNase YbeY"/>
    <property type="match status" value="1"/>
</dbReference>
<evidence type="ECO:0000256" key="1">
    <source>
        <dbReference type="ARBA" id="ARBA00001947"/>
    </source>
</evidence>